<dbReference type="InterPro" id="IPR038770">
    <property type="entry name" value="Na+/solute_symporter_sf"/>
</dbReference>
<evidence type="ECO:0000313" key="14">
    <source>
        <dbReference type="Proteomes" id="UP000198374"/>
    </source>
</evidence>
<evidence type="ECO:0000256" key="6">
    <source>
        <dbReference type="ARBA" id="ARBA00022989"/>
    </source>
</evidence>
<keyword evidence="10" id="KW-0739">Sodium transport</keyword>
<keyword evidence="6 11" id="KW-1133">Transmembrane helix</keyword>
<dbReference type="GO" id="GO:0016020">
    <property type="term" value="C:membrane"/>
    <property type="evidence" value="ECO:0007669"/>
    <property type="project" value="UniProtKB-SubCell"/>
</dbReference>
<evidence type="ECO:0000256" key="3">
    <source>
        <dbReference type="ARBA" id="ARBA00022448"/>
    </source>
</evidence>
<comment type="similarity">
    <text evidence="2">Belongs to the monovalent cation:proton antiporter 2 (CPA2) transporter (TC 2.A.37) family.</text>
</comment>
<evidence type="ECO:0000256" key="9">
    <source>
        <dbReference type="ARBA" id="ARBA00023136"/>
    </source>
</evidence>
<comment type="subcellular location">
    <subcellularLocation>
        <location evidence="1">Membrane</location>
        <topology evidence="1">Multi-pass membrane protein</topology>
    </subcellularLocation>
</comment>
<proteinExistence type="inferred from homology"/>
<dbReference type="Gene3D" id="1.20.1530.20">
    <property type="match status" value="1"/>
</dbReference>
<keyword evidence="8" id="KW-0406">Ion transport</keyword>
<evidence type="ECO:0000256" key="10">
    <source>
        <dbReference type="ARBA" id="ARBA00023201"/>
    </source>
</evidence>
<keyword evidence="4" id="KW-0050">Antiport</keyword>
<evidence type="ECO:0000256" key="7">
    <source>
        <dbReference type="ARBA" id="ARBA00023053"/>
    </source>
</evidence>
<comment type="caution">
    <text evidence="13">The sequence shown here is derived from an EMBL/GenBank/DDBJ whole genome shotgun (WGS) entry which is preliminary data.</text>
</comment>
<keyword evidence="5 11" id="KW-0812">Transmembrane</keyword>
<gene>
    <name evidence="13" type="ORF">IWT30_00448</name>
</gene>
<organism evidence="13 14">
    <name type="scientific">Secundilactobacillus mixtipabuli</name>
    <dbReference type="NCBI Taxonomy" id="1435342"/>
    <lineage>
        <taxon>Bacteria</taxon>
        <taxon>Bacillati</taxon>
        <taxon>Bacillota</taxon>
        <taxon>Bacilli</taxon>
        <taxon>Lactobacillales</taxon>
        <taxon>Lactobacillaceae</taxon>
        <taxon>Secundilactobacillus</taxon>
    </lineage>
</organism>
<protein>
    <submittedName>
        <fullName evidence="13">Na+/H+ antiporter</fullName>
    </submittedName>
</protein>
<dbReference type="GO" id="GO:0015297">
    <property type="term" value="F:antiporter activity"/>
    <property type="evidence" value="ECO:0007669"/>
    <property type="project" value="UniProtKB-KW"/>
</dbReference>
<dbReference type="InterPro" id="IPR006153">
    <property type="entry name" value="Cation/H_exchanger_TM"/>
</dbReference>
<sequence length="110" mass="11718">MTFSNLLNNLKFILPLLVLALISKWIGCGFGAKVLGMSMTSSSIIGSGMVSRGEMALIVAQTGFSAHLLSSEYYSGVIIVIILTTIIAPFMLKYTIKKQVSVGVTNVSSL</sequence>
<evidence type="ECO:0000256" key="1">
    <source>
        <dbReference type="ARBA" id="ARBA00004141"/>
    </source>
</evidence>
<evidence type="ECO:0000256" key="2">
    <source>
        <dbReference type="ARBA" id="ARBA00005551"/>
    </source>
</evidence>
<evidence type="ECO:0000256" key="11">
    <source>
        <dbReference type="SAM" id="Phobius"/>
    </source>
</evidence>
<dbReference type="Pfam" id="PF00999">
    <property type="entry name" value="Na_H_Exchanger"/>
    <property type="match status" value="1"/>
</dbReference>
<reference evidence="13 14" key="1">
    <citation type="submission" date="2015-11" db="EMBL/GenBank/DDBJ databases">
        <title>Draft genome sequences of new species of the genus Lactobacillus isolated from orchardgrass silage.</title>
        <authorList>
            <person name="Tohno M."/>
            <person name="Tanizawa Y."/>
            <person name="Arita M."/>
        </authorList>
    </citation>
    <scope>NUCLEOTIDE SEQUENCE [LARGE SCALE GENOMIC DNA]</scope>
    <source>
        <strain evidence="13 14">IWT30</strain>
    </source>
</reference>
<dbReference type="PANTHER" id="PTHR43562:SF3">
    <property type="entry name" value="SODIUM ION_PROTON EXCHANGER (EUROFUNG)"/>
    <property type="match status" value="1"/>
</dbReference>
<dbReference type="PANTHER" id="PTHR43562">
    <property type="entry name" value="NAPA-TYPE SODIUM/HYDROGEN ANTIPORTER"/>
    <property type="match status" value="1"/>
</dbReference>
<keyword evidence="14" id="KW-1185">Reference proteome</keyword>
<keyword evidence="3" id="KW-0813">Transport</keyword>
<evidence type="ECO:0000259" key="12">
    <source>
        <dbReference type="Pfam" id="PF00999"/>
    </source>
</evidence>
<feature type="transmembrane region" description="Helical" evidence="11">
    <location>
        <begin position="12"/>
        <end position="32"/>
    </location>
</feature>
<name>A0A1Z5I9P4_9LACO</name>
<dbReference type="AlphaFoldDB" id="A0A1Z5I9P4"/>
<keyword evidence="7" id="KW-0915">Sodium</keyword>
<dbReference type="GO" id="GO:0006814">
    <property type="term" value="P:sodium ion transport"/>
    <property type="evidence" value="ECO:0007669"/>
    <property type="project" value="UniProtKB-KW"/>
</dbReference>
<feature type="domain" description="Cation/H+ exchanger transmembrane" evidence="12">
    <location>
        <begin position="6"/>
        <end position="97"/>
    </location>
</feature>
<dbReference type="EMBL" id="BCMF01000002">
    <property type="protein sequence ID" value="GAW98503.1"/>
    <property type="molecule type" value="Genomic_DNA"/>
</dbReference>
<evidence type="ECO:0000256" key="8">
    <source>
        <dbReference type="ARBA" id="ARBA00023065"/>
    </source>
</evidence>
<dbReference type="GO" id="GO:1902600">
    <property type="term" value="P:proton transmembrane transport"/>
    <property type="evidence" value="ECO:0007669"/>
    <property type="project" value="InterPro"/>
</dbReference>
<dbReference type="Proteomes" id="UP000198374">
    <property type="component" value="Unassembled WGS sequence"/>
</dbReference>
<feature type="transmembrane region" description="Helical" evidence="11">
    <location>
        <begin position="73"/>
        <end position="92"/>
    </location>
</feature>
<evidence type="ECO:0000313" key="13">
    <source>
        <dbReference type="EMBL" id="GAW98503.1"/>
    </source>
</evidence>
<keyword evidence="9 11" id="KW-0472">Membrane</keyword>
<evidence type="ECO:0000256" key="5">
    <source>
        <dbReference type="ARBA" id="ARBA00022692"/>
    </source>
</evidence>
<accession>A0A1Z5I9P4</accession>
<evidence type="ECO:0000256" key="4">
    <source>
        <dbReference type="ARBA" id="ARBA00022449"/>
    </source>
</evidence>